<keyword evidence="1" id="KW-0472">Membrane</keyword>
<dbReference type="EMBL" id="GADI01000534">
    <property type="protein sequence ID" value="JAA73274.1"/>
    <property type="molecule type" value="mRNA"/>
</dbReference>
<organism evidence="2">
    <name type="scientific">Ixodes ricinus</name>
    <name type="common">Common tick</name>
    <name type="synonym">Acarus ricinus</name>
    <dbReference type="NCBI Taxonomy" id="34613"/>
    <lineage>
        <taxon>Eukaryota</taxon>
        <taxon>Metazoa</taxon>
        <taxon>Ecdysozoa</taxon>
        <taxon>Arthropoda</taxon>
        <taxon>Chelicerata</taxon>
        <taxon>Arachnida</taxon>
        <taxon>Acari</taxon>
        <taxon>Parasitiformes</taxon>
        <taxon>Ixodida</taxon>
        <taxon>Ixodoidea</taxon>
        <taxon>Ixodidae</taxon>
        <taxon>Ixodinae</taxon>
        <taxon>Ixodes</taxon>
    </lineage>
</organism>
<name>A0A0K8RRM0_IXORI</name>
<protein>
    <submittedName>
        <fullName evidence="2">Putative 5.3 kDa protein</fullName>
    </submittedName>
</protein>
<sequence length="116" mass="12733">TTRVVFFSLVYFLTFLVSLVPYLRSLVTGGPHARLSTSAKILPNCPPTMRAVTFFIVTLLVLESFSVMSKAAAGPAWQVKGKRSKCQKIECTTNDQCQVGSCTYCSNGPWGDSYCH</sequence>
<proteinExistence type="evidence at transcript level"/>
<accession>A0A0K8RRM0</accession>
<keyword evidence="1" id="KW-0812">Transmembrane</keyword>
<reference evidence="2" key="1">
    <citation type="submission" date="2012-12" db="EMBL/GenBank/DDBJ databases">
        <title>Identification and characterization of a phenylalanine ammonia-lyase gene family in Isatis indigotica Fort.</title>
        <authorList>
            <person name="Liu Q."/>
            <person name="Chen J."/>
            <person name="Zhou X."/>
            <person name="Di P."/>
            <person name="Xiao Y."/>
            <person name="Xuan H."/>
            <person name="Zhang L."/>
            <person name="Chen W."/>
        </authorList>
    </citation>
    <scope>NUCLEOTIDE SEQUENCE</scope>
    <source>
        <tissue evidence="2">Salivary gland</tissue>
    </source>
</reference>
<evidence type="ECO:0000313" key="2">
    <source>
        <dbReference type="EMBL" id="JAA73274.1"/>
    </source>
</evidence>
<evidence type="ECO:0000256" key="1">
    <source>
        <dbReference type="SAM" id="Phobius"/>
    </source>
</evidence>
<feature type="transmembrane region" description="Helical" evidence="1">
    <location>
        <begin position="49"/>
        <end position="73"/>
    </location>
</feature>
<dbReference type="AlphaFoldDB" id="A0A0K8RRM0"/>
<feature type="non-terminal residue" evidence="2">
    <location>
        <position position="1"/>
    </location>
</feature>
<keyword evidence="1" id="KW-1133">Transmembrane helix</keyword>